<dbReference type="EMBL" id="SWCO01000009">
    <property type="protein sequence ID" value="TKB01973.1"/>
    <property type="molecule type" value="Genomic_DNA"/>
</dbReference>
<keyword evidence="4" id="KW-1185">Reference proteome</keyword>
<proteinExistence type="predicted"/>
<dbReference type="Pfam" id="PF13401">
    <property type="entry name" value="AAA_22"/>
    <property type="match status" value="1"/>
</dbReference>
<evidence type="ECO:0000313" key="3">
    <source>
        <dbReference type="EMBL" id="TKB01973.1"/>
    </source>
</evidence>
<gene>
    <name evidence="3" type="ORF">E5672_15860</name>
</gene>
<comment type="caution">
    <text evidence="3">The sequence shown here is derived from an EMBL/GenBank/DDBJ whole genome shotgun (WGS) entry which is preliminary data.</text>
</comment>
<dbReference type="PANTHER" id="PTHR35894:SF7">
    <property type="entry name" value="GENERAL SECRETION PATHWAY PROTEIN A-RELATED"/>
    <property type="match status" value="1"/>
</dbReference>
<name>A0A4U0ZF58_9ALTE</name>
<reference evidence="3 4" key="1">
    <citation type="submission" date="2019-04" db="EMBL/GenBank/DDBJ databases">
        <title>Alteromonas portus sp. nov., an alginate lyase-excreting marine bacterium.</title>
        <authorList>
            <person name="Huang H."/>
            <person name="Mo K."/>
            <person name="Bao S."/>
        </authorList>
    </citation>
    <scope>NUCLEOTIDE SEQUENCE [LARGE SCALE GENOMIC DNA]</scope>
    <source>
        <strain evidence="3 4">HB161718</strain>
    </source>
</reference>
<protein>
    <submittedName>
        <fullName evidence="3">AAA family ATPase</fullName>
    </submittedName>
</protein>
<keyword evidence="1" id="KW-0472">Membrane</keyword>
<feature type="transmembrane region" description="Helical" evidence="1">
    <location>
        <begin position="279"/>
        <end position="297"/>
    </location>
</feature>
<accession>A0A4U0ZF58</accession>
<organism evidence="3 4">
    <name type="scientific">Alteromonas portus</name>
    <dbReference type="NCBI Taxonomy" id="2565549"/>
    <lineage>
        <taxon>Bacteria</taxon>
        <taxon>Pseudomonadati</taxon>
        <taxon>Pseudomonadota</taxon>
        <taxon>Gammaproteobacteria</taxon>
        <taxon>Alteromonadales</taxon>
        <taxon>Alteromonadaceae</taxon>
        <taxon>Alteromonas/Salinimonas group</taxon>
        <taxon>Alteromonas</taxon>
    </lineage>
</organism>
<dbReference type="InterPro" id="IPR027417">
    <property type="entry name" value="P-loop_NTPase"/>
</dbReference>
<keyword evidence="1" id="KW-1133">Transmembrane helix</keyword>
<feature type="domain" description="ORC1/DEAH AAA+ ATPase" evidence="2">
    <location>
        <begin position="42"/>
        <end position="170"/>
    </location>
</feature>
<dbReference type="CDD" id="cd00009">
    <property type="entry name" value="AAA"/>
    <property type="match status" value="1"/>
</dbReference>
<evidence type="ECO:0000259" key="2">
    <source>
        <dbReference type="Pfam" id="PF13401"/>
    </source>
</evidence>
<dbReference type="PANTHER" id="PTHR35894">
    <property type="entry name" value="GENERAL SECRETION PATHWAY PROTEIN A-RELATED"/>
    <property type="match status" value="1"/>
</dbReference>
<dbReference type="InterPro" id="IPR049945">
    <property type="entry name" value="AAA_22"/>
</dbReference>
<dbReference type="InterPro" id="IPR052026">
    <property type="entry name" value="ExeA_AAA_ATPase_DNA-bind"/>
</dbReference>
<evidence type="ECO:0000256" key="1">
    <source>
        <dbReference type="SAM" id="Phobius"/>
    </source>
</evidence>
<dbReference type="AlphaFoldDB" id="A0A4U0ZF58"/>
<dbReference type="Gene3D" id="3.40.50.300">
    <property type="entry name" value="P-loop containing nucleotide triphosphate hydrolases"/>
    <property type="match status" value="1"/>
</dbReference>
<dbReference type="Proteomes" id="UP000305471">
    <property type="component" value="Unassembled WGS sequence"/>
</dbReference>
<dbReference type="RefSeq" id="WP_136783096.1">
    <property type="nucleotide sequence ID" value="NZ_SWCO01000009.1"/>
</dbReference>
<dbReference type="GO" id="GO:0016887">
    <property type="term" value="F:ATP hydrolysis activity"/>
    <property type="evidence" value="ECO:0007669"/>
    <property type="project" value="InterPro"/>
</dbReference>
<evidence type="ECO:0000313" key="4">
    <source>
        <dbReference type="Proteomes" id="UP000305471"/>
    </source>
</evidence>
<sequence>MYQGFYHFTEMPFSLTPNTDFFCALAPHNEALKVILSALSMSEGFIKVTGEVGTGKTLLCRKLINHLSDKFVACYLPNPYLTPDELRIAFANELGIDTGKETVPQQGLHSAIENKLLTLKKEGRQAVLIIDEAQSLSWDALEMLRLFSNLETEKSKLLQIVLFGQPELDNNLSNPKVRQIRQRISFSYTLRNMTSAEVDYYIGHRLTTAGGSEQLISKGLRAFIALVTRGTPRLVNIVCHKILLRAYGQGKESANWQHTVNAVFDTDDCKRRLVPRQSIVILSIAVLAVASVLHFYGTPGL</sequence>
<dbReference type="OrthoDB" id="9780149at2"/>
<keyword evidence="1" id="KW-0812">Transmembrane</keyword>
<dbReference type="SUPFAM" id="SSF52540">
    <property type="entry name" value="P-loop containing nucleoside triphosphate hydrolases"/>
    <property type="match status" value="1"/>
</dbReference>